<dbReference type="SUPFAM" id="SSF58087">
    <property type="entry name" value="Variant surface glycoprotein (N-terminal domain)"/>
    <property type="match status" value="1"/>
</dbReference>
<evidence type="ECO:0000256" key="4">
    <source>
        <dbReference type="ARBA" id="ARBA00023136"/>
    </source>
</evidence>
<keyword evidence="3" id="KW-0336">GPI-anchor</keyword>
<dbReference type="AlphaFoldDB" id="A0A3L6LAY2"/>
<organism evidence="9 10">
    <name type="scientific">Trypanosoma brucei equiperdum</name>
    <dbReference type="NCBI Taxonomy" id="630700"/>
    <lineage>
        <taxon>Eukaryota</taxon>
        <taxon>Discoba</taxon>
        <taxon>Euglenozoa</taxon>
        <taxon>Kinetoplastea</taxon>
        <taxon>Metakinetoplastina</taxon>
        <taxon>Trypanosomatida</taxon>
        <taxon>Trypanosomatidae</taxon>
        <taxon>Trypanosoma</taxon>
    </lineage>
</organism>
<keyword evidence="7" id="KW-0732">Signal</keyword>
<name>A0A3L6LAY2_9TRYP</name>
<feature type="domain" description="Trypanosome variant surface glycoprotein A-type N-terminal" evidence="8">
    <location>
        <begin position="8"/>
        <end position="232"/>
    </location>
</feature>
<accession>A0A3L6LAY2</accession>
<feature type="signal peptide" evidence="7">
    <location>
        <begin position="1"/>
        <end position="21"/>
    </location>
</feature>
<evidence type="ECO:0000256" key="2">
    <source>
        <dbReference type="ARBA" id="ARBA00022475"/>
    </source>
</evidence>
<evidence type="ECO:0000256" key="5">
    <source>
        <dbReference type="ARBA" id="ARBA00023180"/>
    </source>
</evidence>
<protein>
    <submittedName>
        <fullName evidence="9">Trypanosome variant surface glycoprotein (A-type)</fullName>
    </submittedName>
</protein>
<reference evidence="9 10" key="1">
    <citation type="submission" date="2018-09" db="EMBL/GenBank/DDBJ databases">
        <title>whole genome sequence of T. equiperdum IVM-t1 strain.</title>
        <authorList>
            <person name="Suganuma K."/>
        </authorList>
    </citation>
    <scope>NUCLEOTIDE SEQUENCE [LARGE SCALE GENOMIC DNA]</scope>
    <source>
        <strain evidence="9 10">IVM-t1</strain>
    </source>
</reference>
<evidence type="ECO:0000256" key="1">
    <source>
        <dbReference type="ARBA" id="ARBA00004609"/>
    </source>
</evidence>
<keyword evidence="6" id="KW-0449">Lipoprotein</keyword>
<proteinExistence type="predicted"/>
<dbReference type="GO" id="GO:0005886">
    <property type="term" value="C:plasma membrane"/>
    <property type="evidence" value="ECO:0007669"/>
    <property type="project" value="UniProtKB-SubCell"/>
</dbReference>
<dbReference type="EMBL" id="QSBY01000003">
    <property type="protein sequence ID" value="RHW73408.1"/>
    <property type="molecule type" value="Genomic_DNA"/>
</dbReference>
<keyword evidence="2" id="KW-1003">Cell membrane</keyword>
<keyword evidence="4" id="KW-0472">Membrane</keyword>
<evidence type="ECO:0000313" key="10">
    <source>
        <dbReference type="Proteomes" id="UP000266743"/>
    </source>
</evidence>
<evidence type="ECO:0000259" key="8">
    <source>
        <dbReference type="Pfam" id="PF00913"/>
    </source>
</evidence>
<evidence type="ECO:0000256" key="7">
    <source>
        <dbReference type="SAM" id="SignalP"/>
    </source>
</evidence>
<evidence type="ECO:0000256" key="3">
    <source>
        <dbReference type="ARBA" id="ARBA00022622"/>
    </source>
</evidence>
<dbReference type="InterPro" id="IPR001812">
    <property type="entry name" value="Trypano_VSG_A_N_dom"/>
</dbReference>
<dbReference type="Pfam" id="PF00913">
    <property type="entry name" value="Trypan_glycop"/>
    <property type="match status" value="1"/>
</dbReference>
<dbReference type="Proteomes" id="UP000266743">
    <property type="component" value="Chromosome 3"/>
</dbReference>
<dbReference type="GO" id="GO:0042783">
    <property type="term" value="P:symbiont-mediated evasion of host immune response"/>
    <property type="evidence" value="ECO:0007669"/>
    <property type="project" value="InterPro"/>
</dbReference>
<sequence length="250" mass="26536">MFSIVLSLVFLLLATKKQTEAAAGDAFKFEAWNPVCQTAQRLSGYYKHQEDTLTEAISSQLTGIRDVLKLSIYVAKKRTEDGPTFMPLLAAAQAKLKQKLEDATAVASTAIDAAAAAAFLQGRQAEFITTMAHLVSSTGASSGGCLQATQGGTNAVNGAATLKSCDLNGRNDAAKEEDPTNYGLTKLFSHLPTGVIDDATDNPAGKCLLTKIATASGLLDNQDTANDVAMAGKFHNKQKEPRWSRSEDYA</sequence>
<evidence type="ECO:0000313" key="9">
    <source>
        <dbReference type="EMBL" id="RHW73408.1"/>
    </source>
</evidence>
<dbReference type="GO" id="GO:0098552">
    <property type="term" value="C:side of membrane"/>
    <property type="evidence" value="ECO:0007669"/>
    <property type="project" value="UniProtKB-KW"/>
</dbReference>
<gene>
    <name evidence="9" type="ORF">DPX39_030087200</name>
</gene>
<dbReference type="Gene3D" id="3.90.150.10">
    <property type="entry name" value="Variant Surface Glycoprotein, subunit A domain 1"/>
    <property type="match status" value="1"/>
</dbReference>
<comment type="subcellular location">
    <subcellularLocation>
        <location evidence="1">Cell membrane</location>
        <topology evidence="1">Lipid-anchor</topology>
        <topology evidence="1">GPI-anchor</topology>
    </subcellularLocation>
</comment>
<keyword evidence="5" id="KW-0325">Glycoprotein</keyword>
<feature type="chain" id="PRO_5017972964" evidence="7">
    <location>
        <begin position="22"/>
        <end position="250"/>
    </location>
</feature>
<comment type="caution">
    <text evidence="9">The sequence shown here is derived from an EMBL/GenBank/DDBJ whole genome shotgun (WGS) entry which is preliminary data.</text>
</comment>
<evidence type="ECO:0000256" key="6">
    <source>
        <dbReference type="ARBA" id="ARBA00023288"/>
    </source>
</evidence>